<name>C3ZHP6_BRAFL</name>
<accession>C3ZHP6</accession>
<dbReference type="InterPro" id="IPR037962">
    <property type="entry name" value="Neuralized"/>
</dbReference>
<gene>
    <name evidence="2" type="ORF">BRAFLDRAFT_171268</name>
</gene>
<feature type="domain" description="NHR" evidence="1">
    <location>
        <begin position="1"/>
        <end position="118"/>
    </location>
</feature>
<dbReference type="InterPro" id="IPR043136">
    <property type="entry name" value="B30.2/SPRY_sf"/>
</dbReference>
<sequence length="118" mass="13020">VEFHTVHGANIELSEDKRTARRLGDISKAIVFTSKPFRANKRVAVEFTDCEPDTKCAAMFGVTTENPLFWKPAELPLFGTDLAKKDGYWLEPLGEDVATEGSVLNFHVDSGGSLVYSL</sequence>
<dbReference type="EMBL" id="GG666623">
    <property type="protein sequence ID" value="EEN48041.1"/>
    <property type="molecule type" value="Genomic_DNA"/>
</dbReference>
<protein>
    <recommendedName>
        <fullName evidence="1">NHR domain-containing protein</fullName>
    </recommendedName>
</protein>
<dbReference type="eggNOG" id="KOG4625">
    <property type="taxonomic scope" value="Eukaryota"/>
</dbReference>
<proteinExistence type="predicted"/>
<dbReference type="InterPro" id="IPR006573">
    <property type="entry name" value="NHR_dom"/>
</dbReference>
<dbReference type="PROSITE" id="PS51065">
    <property type="entry name" value="NHR"/>
    <property type="match status" value="1"/>
</dbReference>
<dbReference type="Gene3D" id="2.60.120.920">
    <property type="match status" value="1"/>
</dbReference>
<dbReference type="InParanoid" id="C3ZHP6"/>
<reference evidence="2" key="1">
    <citation type="journal article" date="2008" name="Nature">
        <title>The amphioxus genome and the evolution of the chordate karyotype.</title>
        <authorList>
            <consortium name="US DOE Joint Genome Institute (JGI-PGF)"/>
            <person name="Putnam N.H."/>
            <person name="Butts T."/>
            <person name="Ferrier D.E.K."/>
            <person name="Furlong R.F."/>
            <person name="Hellsten U."/>
            <person name="Kawashima T."/>
            <person name="Robinson-Rechavi M."/>
            <person name="Shoguchi E."/>
            <person name="Terry A."/>
            <person name="Yu J.-K."/>
            <person name="Benito-Gutierrez E.L."/>
            <person name="Dubchak I."/>
            <person name="Garcia-Fernandez J."/>
            <person name="Gibson-Brown J.J."/>
            <person name="Grigoriev I.V."/>
            <person name="Horton A.C."/>
            <person name="de Jong P.J."/>
            <person name="Jurka J."/>
            <person name="Kapitonov V.V."/>
            <person name="Kohara Y."/>
            <person name="Kuroki Y."/>
            <person name="Lindquist E."/>
            <person name="Lucas S."/>
            <person name="Osoegawa K."/>
            <person name="Pennacchio L.A."/>
            <person name="Salamov A.A."/>
            <person name="Satou Y."/>
            <person name="Sauka-Spengler T."/>
            <person name="Schmutz J."/>
            <person name="Shin-I T."/>
            <person name="Toyoda A."/>
            <person name="Bronner-Fraser M."/>
            <person name="Fujiyama A."/>
            <person name="Holland L.Z."/>
            <person name="Holland P.W.H."/>
            <person name="Satoh N."/>
            <person name="Rokhsar D.S."/>
        </authorList>
    </citation>
    <scope>NUCLEOTIDE SEQUENCE [LARGE SCALE GENOMIC DNA]</scope>
    <source>
        <strain evidence="2">S238N-H82</strain>
        <tissue evidence="2">Testes</tissue>
    </source>
</reference>
<dbReference type="SMART" id="SM00588">
    <property type="entry name" value="NEUZ"/>
    <property type="match status" value="1"/>
</dbReference>
<dbReference type="AlphaFoldDB" id="C3ZHP6"/>
<dbReference type="Pfam" id="PF07177">
    <property type="entry name" value="Neuralized"/>
    <property type="match status" value="1"/>
</dbReference>
<organism>
    <name type="scientific">Branchiostoma floridae</name>
    <name type="common">Florida lancelet</name>
    <name type="synonym">Amphioxus</name>
    <dbReference type="NCBI Taxonomy" id="7739"/>
    <lineage>
        <taxon>Eukaryota</taxon>
        <taxon>Metazoa</taxon>
        <taxon>Chordata</taxon>
        <taxon>Cephalochordata</taxon>
        <taxon>Leptocardii</taxon>
        <taxon>Amphioxiformes</taxon>
        <taxon>Branchiostomatidae</taxon>
        <taxon>Branchiostoma</taxon>
    </lineage>
</organism>
<dbReference type="PANTHER" id="PTHR12429:SF6">
    <property type="entry name" value="PROTEIN NEURALIZED"/>
    <property type="match status" value="1"/>
</dbReference>
<evidence type="ECO:0000313" key="2">
    <source>
        <dbReference type="EMBL" id="EEN48041.1"/>
    </source>
</evidence>
<dbReference type="PANTHER" id="PTHR12429">
    <property type="entry name" value="NEURALIZED"/>
    <property type="match status" value="1"/>
</dbReference>
<feature type="non-terminal residue" evidence="2">
    <location>
        <position position="1"/>
    </location>
</feature>
<feature type="non-terminal residue" evidence="2">
    <location>
        <position position="118"/>
    </location>
</feature>
<evidence type="ECO:0000259" key="1">
    <source>
        <dbReference type="PROSITE" id="PS51065"/>
    </source>
</evidence>
<dbReference type="STRING" id="7739.C3ZHP6"/>